<comment type="caution">
    <text evidence="2">The sequence shown here is derived from an EMBL/GenBank/DDBJ whole genome shotgun (WGS) entry which is preliminary data.</text>
</comment>
<dbReference type="GO" id="GO:0005829">
    <property type="term" value="C:cytosol"/>
    <property type="evidence" value="ECO:0007669"/>
    <property type="project" value="TreeGrafter"/>
</dbReference>
<dbReference type="InterPro" id="IPR005119">
    <property type="entry name" value="LysR_subst-bd"/>
</dbReference>
<protein>
    <submittedName>
        <fullName evidence="2">Transcriptional regulator, LysR-family</fullName>
    </submittedName>
</protein>
<feature type="domain" description="LysR substrate-binding" evidence="1">
    <location>
        <begin position="39"/>
        <end position="99"/>
    </location>
</feature>
<evidence type="ECO:0000313" key="2">
    <source>
        <dbReference type="EMBL" id="EEG09641.1"/>
    </source>
</evidence>
<dbReference type="GO" id="GO:0006355">
    <property type="term" value="P:regulation of DNA-templated transcription"/>
    <property type="evidence" value="ECO:0007669"/>
    <property type="project" value="TreeGrafter"/>
</dbReference>
<dbReference type="eggNOG" id="COG0583">
    <property type="taxonomic scope" value="Bacteria"/>
</dbReference>
<reference evidence="2 3" key="1">
    <citation type="submission" date="2009-02" db="EMBL/GenBank/DDBJ databases">
        <title>Sequencing of the draft genome and assembly of Lutiella nitroferrum 2002.</title>
        <authorList>
            <consortium name="US DOE Joint Genome Institute (JGI-PGF)"/>
            <person name="Lucas S."/>
            <person name="Copeland A."/>
            <person name="Lapidus A."/>
            <person name="Glavina del Rio T."/>
            <person name="Tice H."/>
            <person name="Bruce D."/>
            <person name="Goodwin L."/>
            <person name="Pitluck S."/>
            <person name="Larimer F."/>
            <person name="Land M.L."/>
            <person name="Hauser L."/>
            <person name="Coates J.D."/>
        </authorList>
    </citation>
    <scope>NUCLEOTIDE SEQUENCE [LARGE SCALE GENOMIC DNA]</scope>
    <source>
        <strain evidence="2 3">2002</strain>
    </source>
</reference>
<sequence length="103" mass="11017">MPRGLALTPASHELLRHARAVLDTVNLMANEMGDFAVGVRVWANTSAIIQFLPHDLAAFLQAQPLVRISLEEKLGEDVVAALSSGETDIGIFVEIPRAGGVKT</sequence>
<dbReference type="PANTHER" id="PTHR30419:SF2">
    <property type="entry name" value="LYSR FAMILY TRANSCRIPTIONAL REGULATOR"/>
    <property type="match status" value="1"/>
</dbReference>
<gene>
    <name evidence="2" type="ORF">FuraDRAFT_0657</name>
</gene>
<dbReference type="Pfam" id="PF03466">
    <property type="entry name" value="LysR_substrate"/>
    <property type="match status" value="1"/>
</dbReference>
<organism evidence="2 3">
    <name type="scientific">Pseudogulbenkiania ferrooxidans 2002</name>
    <dbReference type="NCBI Taxonomy" id="279714"/>
    <lineage>
        <taxon>Bacteria</taxon>
        <taxon>Pseudomonadati</taxon>
        <taxon>Pseudomonadota</taxon>
        <taxon>Betaproteobacteria</taxon>
        <taxon>Neisseriales</taxon>
        <taxon>Chromobacteriaceae</taxon>
        <taxon>Pseudogulbenkiania</taxon>
    </lineage>
</organism>
<proteinExistence type="predicted"/>
<dbReference type="SUPFAM" id="SSF53850">
    <property type="entry name" value="Periplasmic binding protein-like II"/>
    <property type="match status" value="1"/>
</dbReference>
<dbReference type="EMBL" id="ACIS01000002">
    <property type="protein sequence ID" value="EEG09641.1"/>
    <property type="molecule type" value="Genomic_DNA"/>
</dbReference>
<dbReference type="Proteomes" id="UP000003165">
    <property type="component" value="Unassembled WGS sequence"/>
</dbReference>
<dbReference type="InterPro" id="IPR050950">
    <property type="entry name" value="HTH-type_LysR_regulators"/>
</dbReference>
<dbReference type="Gene3D" id="3.40.190.10">
    <property type="entry name" value="Periplasmic binding protein-like II"/>
    <property type="match status" value="1"/>
</dbReference>
<dbReference type="PANTHER" id="PTHR30419">
    <property type="entry name" value="HTH-TYPE TRANSCRIPTIONAL REGULATOR YBHD"/>
    <property type="match status" value="1"/>
</dbReference>
<name>B9Z0N5_9NEIS</name>
<dbReference type="AlphaFoldDB" id="B9Z0N5"/>
<accession>B9Z0N5</accession>
<keyword evidence="3" id="KW-1185">Reference proteome</keyword>
<evidence type="ECO:0000313" key="3">
    <source>
        <dbReference type="Proteomes" id="UP000003165"/>
    </source>
</evidence>
<evidence type="ECO:0000259" key="1">
    <source>
        <dbReference type="Pfam" id="PF03466"/>
    </source>
</evidence>